<evidence type="ECO:0000313" key="10">
    <source>
        <dbReference type="Proteomes" id="UP000078292"/>
    </source>
</evidence>
<feature type="transmembrane region" description="Helical" evidence="7">
    <location>
        <begin position="369"/>
        <end position="390"/>
    </location>
</feature>
<protein>
    <recommendedName>
        <fullName evidence="1">non-specific serine/threonine protein kinase</fullName>
        <ecNumber evidence="1">2.7.11.1</ecNumber>
    </recommendedName>
</protein>
<keyword evidence="7" id="KW-1133">Transmembrane helix</keyword>
<dbReference type="Pfam" id="PF00069">
    <property type="entry name" value="Pkinase"/>
    <property type="match status" value="1"/>
</dbReference>
<evidence type="ECO:0000313" key="9">
    <source>
        <dbReference type="EMBL" id="OAV62401.1"/>
    </source>
</evidence>
<dbReference type="InterPro" id="IPR008271">
    <property type="entry name" value="Ser/Thr_kinase_AS"/>
</dbReference>
<dbReference type="EC" id="2.7.11.1" evidence="1"/>
<dbReference type="AlphaFoldDB" id="A0A1B7M1E8"/>
<proteinExistence type="predicted"/>
<evidence type="ECO:0000256" key="1">
    <source>
        <dbReference type="ARBA" id="ARBA00012513"/>
    </source>
</evidence>
<keyword evidence="7" id="KW-0472">Membrane</keyword>
<evidence type="ECO:0000256" key="7">
    <source>
        <dbReference type="SAM" id="Phobius"/>
    </source>
</evidence>
<dbReference type="InterPro" id="IPR000719">
    <property type="entry name" value="Prot_kinase_dom"/>
</dbReference>
<feature type="domain" description="Protein kinase" evidence="8">
    <location>
        <begin position="14"/>
        <end position="278"/>
    </location>
</feature>
<dbReference type="GO" id="GO:0005524">
    <property type="term" value="F:ATP binding"/>
    <property type="evidence" value="ECO:0007669"/>
    <property type="project" value="UniProtKB-KW"/>
</dbReference>
<keyword evidence="2" id="KW-0808">Transferase</keyword>
<sequence length="658" mass="70221">MSTPQPGDALGASYRLVKHIGSGAAGDVWLAESTRDEATYAAKILKSEHANDADLVERFVRERSVLIGLRHPSIVAVRDLVVEGATLAIVMDYIAGGTLRDLLTAQKTLPAAEALNLTAQIFDGLTEAHRLQVIHRDIKPDNVLLSAPWQPGQTETVRVTDFGIASVVSARQRQTSGMLGTPQYMAPEIISHGHSTSAADVYSTGVLLYELLSGRTPFDGPGTDFTIAYRHVTALPPELDIPRELWRAVNDLLAKDPRDRPSAAEAAATMRRLAPKYLDLAALAPAPVTEDFVEAERPRTMLRSDLLHETNLTGDVESSVAQHAPELGPAPQHTVLRPMPMARIPEPDEPVEDDTPADEQLSWFTKKNILLGISGLVLLVALVVGGIWLFTGNADDAQTASDTALQASQQDQPLPTGLSVSRQASYDPEAEQITVDITYSAQRAPLSGQFLEVLPATDAEAEACPAVSWEGVSAKHHQSSNTGLRAECGWQLDGVEIPANDQLTVTATLPGSVADQEELNAWLEGAVEATNAALQNADASSTAYPVQRLRDIHVETPSRTVSQTPLPITLVPVWPSGPDELNPLYQSPASGSPSQMLQNIAGDESGVRFSDNCSGAVAISSDGLTVTALSVTSQCSIHASVGNFTSLQSSPLSITTRD</sequence>
<dbReference type="InterPro" id="IPR011009">
    <property type="entry name" value="Kinase-like_dom_sf"/>
</dbReference>
<dbReference type="SMART" id="SM00220">
    <property type="entry name" value="S_TKc"/>
    <property type="match status" value="1"/>
</dbReference>
<keyword evidence="9" id="KW-0723">Serine/threonine-protein kinase</keyword>
<dbReference type="RefSeq" id="WP_043057107.1">
    <property type="nucleotide sequence ID" value="NZ_LXEY01000012.1"/>
</dbReference>
<organism evidence="9 10">
    <name type="scientific">Enteractinococcus helveticum</name>
    <dbReference type="NCBI Taxonomy" id="1837282"/>
    <lineage>
        <taxon>Bacteria</taxon>
        <taxon>Bacillati</taxon>
        <taxon>Actinomycetota</taxon>
        <taxon>Actinomycetes</taxon>
        <taxon>Micrococcales</taxon>
        <taxon>Micrococcaceae</taxon>
    </lineage>
</organism>
<evidence type="ECO:0000256" key="2">
    <source>
        <dbReference type="ARBA" id="ARBA00022679"/>
    </source>
</evidence>
<keyword evidence="5" id="KW-0067">ATP-binding</keyword>
<keyword evidence="7" id="KW-0812">Transmembrane</keyword>
<dbReference type="Gene3D" id="1.10.510.10">
    <property type="entry name" value="Transferase(Phosphotransferase) domain 1"/>
    <property type="match status" value="1"/>
</dbReference>
<dbReference type="STRING" id="1837282.A6F49_06745"/>
<dbReference type="OrthoDB" id="9762169at2"/>
<evidence type="ECO:0000256" key="4">
    <source>
        <dbReference type="ARBA" id="ARBA00022777"/>
    </source>
</evidence>
<evidence type="ECO:0000256" key="6">
    <source>
        <dbReference type="SAM" id="MobiDB-lite"/>
    </source>
</evidence>
<reference evidence="9 10" key="1">
    <citation type="submission" date="2016-04" db="EMBL/GenBank/DDBJ databases">
        <title>First whole genome shotgun sequence of the bacterium Enteractinococcus sp. strain UASWS1574.</title>
        <authorList>
            <person name="Crovadore J."/>
            <person name="Chablais R."/>
            <person name="Lefort F."/>
        </authorList>
    </citation>
    <scope>NUCLEOTIDE SEQUENCE [LARGE SCALE GENOMIC DNA]</scope>
    <source>
        <strain evidence="9 10">UASWS1574</strain>
    </source>
</reference>
<keyword evidence="10" id="KW-1185">Reference proteome</keyword>
<keyword evidence="4 9" id="KW-0418">Kinase</keyword>
<dbReference type="SUPFAM" id="SSF56112">
    <property type="entry name" value="Protein kinase-like (PK-like)"/>
    <property type="match status" value="1"/>
</dbReference>
<comment type="caution">
    <text evidence="9">The sequence shown here is derived from an EMBL/GenBank/DDBJ whole genome shotgun (WGS) entry which is preliminary data.</text>
</comment>
<dbReference type="PANTHER" id="PTHR43671">
    <property type="entry name" value="SERINE/THREONINE-PROTEIN KINASE NEK"/>
    <property type="match status" value="1"/>
</dbReference>
<dbReference type="InterPro" id="IPR050660">
    <property type="entry name" value="NEK_Ser/Thr_kinase"/>
</dbReference>
<dbReference type="PROSITE" id="PS00108">
    <property type="entry name" value="PROTEIN_KINASE_ST"/>
    <property type="match status" value="1"/>
</dbReference>
<accession>A0A1B7M1E8</accession>
<gene>
    <name evidence="9" type="ORF">A6F49_06745</name>
</gene>
<dbReference type="EMBL" id="LXEY01000012">
    <property type="protein sequence ID" value="OAV62401.1"/>
    <property type="molecule type" value="Genomic_DNA"/>
</dbReference>
<dbReference type="GO" id="GO:0004674">
    <property type="term" value="F:protein serine/threonine kinase activity"/>
    <property type="evidence" value="ECO:0007669"/>
    <property type="project" value="UniProtKB-KW"/>
</dbReference>
<evidence type="ECO:0000259" key="8">
    <source>
        <dbReference type="PROSITE" id="PS50011"/>
    </source>
</evidence>
<name>A0A1B7M1E8_9MICC</name>
<evidence type="ECO:0000256" key="3">
    <source>
        <dbReference type="ARBA" id="ARBA00022741"/>
    </source>
</evidence>
<evidence type="ECO:0000256" key="5">
    <source>
        <dbReference type="ARBA" id="ARBA00022840"/>
    </source>
</evidence>
<feature type="region of interest" description="Disordered" evidence="6">
    <location>
        <begin position="401"/>
        <end position="420"/>
    </location>
</feature>
<keyword evidence="3" id="KW-0547">Nucleotide-binding</keyword>
<dbReference type="PANTHER" id="PTHR43671:SF13">
    <property type="entry name" value="SERINE_THREONINE-PROTEIN KINASE NEK2"/>
    <property type="match status" value="1"/>
</dbReference>
<dbReference type="CDD" id="cd14014">
    <property type="entry name" value="STKc_PknB_like"/>
    <property type="match status" value="1"/>
</dbReference>
<dbReference type="Proteomes" id="UP000078292">
    <property type="component" value="Unassembled WGS sequence"/>
</dbReference>
<dbReference type="Gene3D" id="3.30.200.20">
    <property type="entry name" value="Phosphorylase Kinase, domain 1"/>
    <property type="match status" value="1"/>
</dbReference>
<dbReference type="PROSITE" id="PS50011">
    <property type="entry name" value="PROTEIN_KINASE_DOM"/>
    <property type="match status" value="1"/>
</dbReference>